<dbReference type="GO" id="GO:1902201">
    <property type="term" value="P:negative regulation of bacterial-type flagellum-dependent cell motility"/>
    <property type="evidence" value="ECO:0007669"/>
    <property type="project" value="TreeGrafter"/>
</dbReference>
<protein>
    <submittedName>
        <fullName evidence="3">Diguanylate cyclase</fullName>
    </submittedName>
</protein>
<reference evidence="3 4" key="1">
    <citation type="submission" date="2018-08" db="EMBL/GenBank/DDBJ databases">
        <title>Genome Lactobacillus garii FI11369.</title>
        <authorList>
            <person name="Diaz M."/>
            <person name="Narbad A."/>
        </authorList>
    </citation>
    <scope>NUCLEOTIDE SEQUENCE [LARGE SCALE GENOMIC DNA]</scope>
    <source>
        <strain evidence="3 4">FI11369</strain>
    </source>
</reference>
<sequence length="376" mass="44198">MTWSYWRVAPFITSIFFILGVLTLYWVLYNWLIAWVHSRRINIDDSVVNAWHGVVYMLVFVFVMQTTVVGTNESWQFMNFQLIALVFCSYFLNIHIRYYALLPVVIIYMVFNQSIYYWESWLYAGVMILLFWTMNFLRVWLVKKRYAWAYYLLTVSAYGAILWLFVKVKFAFSWDIYWQELLYLEVFTILLYAYVNMITKDSELKVQLTQFANHDALTRAENYAAYTAQIKYLFADSAKNNLSLSMMMFDIDHFKAVNDTYGHLAGDRVLQQATTIVQTVLDANDPQVKLYRTGGEEFNVLFQGYDLASTKTIVDQIFAAINHLVVKYNDQQIHVSISVGVAQLHPGDADPQAFYNRVDQNLYYSKRHGRMQITAK</sequence>
<dbReference type="OrthoDB" id="9759607at2"/>
<feature type="domain" description="GGDEF" evidence="2">
    <location>
        <begin position="242"/>
        <end position="376"/>
    </location>
</feature>
<dbReference type="PANTHER" id="PTHR45138:SF9">
    <property type="entry name" value="DIGUANYLATE CYCLASE DGCM-RELATED"/>
    <property type="match status" value="1"/>
</dbReference>
<keyword evidence="4" id="KW-1185">Reference proteome</keyword>
<dbReference type="Gene3D" id="3.30.70.270">
    <property type="match status" value="1"/>
</dbReference>
<dbReference type="CDD" id="cd01949">
    <property type="entry name" value="GGDEF"/>
    <property type="match status" value="1"/>
</dbReference>
<gene>
    <name evidence="3" type="ORF">D1831_13335</name>
</gene>
<evidence type="ECO:0000313" key="4">
    <source>
        <dbReference type="Proteomes" id="UP000283633"/>
    </source>
</evidence>
<accession>A0A3R8J5N6</accession>
<dbReference type="EMBL" id="QWZQ01000066">
    <property type="protein sequence ID" value="RRK09322.1"/>
    <property type="molecule type" value="Genomic_DNA"/>
</dbReference>
<dbReference type="InterPro" id="IPR029787">
    <property type="entry name" value="Nucleotide_cyclase"/>
</dbReference>
<keyword evidence="1" id="KW-0472">Membrane</keyword>
<dbReference type="InterPro" id="IPR050469">
    <property type="entry name" value="Diguanylate_Cyclase"/>
</dbReference>
<keyword evidence="1" id="KW-1133">Transmembrane helix</keyword>
<dbReference type="SUPFAM" id="SSF55073">
    <property type="entry name" value="Nucleotide cyclase"/>
    <property type="match status" value="1"/>
</dbReference>
<dbReference type="GO" id="GO:0005886">
    <property type="term" value="C:plasma membrane"/>
    <property type="evidence" value="ECO:0007669"/>
    <property type="project" value="TreeGrafter"/>
</dbReference>
<dbReference type="AlphaFoldDB" id="A0A3R8J5N6"/>
<feature type="transmembrane region" description="Helical" evidence="1">
    <location>
        <begin position="148"/>
        <end position="165"/>
    </location>
</feature>
<evidence type="ECO:0000259" key="2">
    <source>
        <dbReference type="PROSITE" id="PS50887"/>
    </source>
</evidence>
<dbReference type="GO" id="GO:0052621">
    <property type="term" value="F:diguanylate cyclase activity"/>
    <property type="evidence" value="ECO:0007669"/>
    <property type="project" value="TreeGrafter"/>
</dbReference>
<feature type="transmembrane region" description="Helical" evidence="1">
    <location>
        <begin position="12"/>
        <end position="36"/>
    </location>
</feature>
<comment type="caution">
    <text evidence="3">The sequence shown here is derived from an EMBL/GenBank/DDBJ whole genome shotgun (WGS) entry which is preliminary data.</text>
</comment>
<dbReference type="SMART" id="SM00267">
    <property type="entry name" value="GGDEF"/>
    <property type="match status" value="1"/>
</dbReference>
<dbReference type="RefSeq" id="WP_125073342.1">
    <property type="nucleotide sequence ID" value="NZ_QWZQ01000066.1"/>
</dbReference>
<dbReference type="Proteomes" id="UP000283633">
    <property type="component" value="Unassembled WGS sequence"/>
</dbReference>
<dbReference type="InterPro" id="IPR043128">
    <property type="entry name" value="Rev_trsase/Diguanyl_cyclase"/>
</dbReference>
<dbReference type="PROSITE" id="PS50887">
    <property type="entry name" value="GGDEF"/>
    <property type="match status" value="1"/>
</dbReference>
<feature type="transmembrane region" description="Helical" evidence="1">
    <location>
        <begin position="74"/>
        <end position="92"/>
    </location>
</feature>
<evidence type="ECO:0000313" key="3">
    <source>
        <dbReference type="EMBL" id="RRK09322.1"/>
    </source>
</evidence>
<organism evidence="3 4">
    <name type="scientific">Lactiplantibacillus garii</name>
    <dbReference type="NCBI Taxonomy" id="2306423"/>
    <lineage>
        <taxon>Bacteria</taxon>
        <taxon>Bacillati</taxon>
        <taxon>Bacillota</taxon>
        <taxon>Bacilli</taxon>
        <taxon>Lactobacillales</taxon>
        <taxon>Lactobacillaceae</taxon>
        <taxon>Lactiplantibacillus</taxon>
    </lineage>
</organism>
<feature type="transmembrane region" description="Helical" evidence="1">
    <location>
        <begin position="48"/>
        <end position="68"/>
    </location>
</feature>
<feature type="transmembrane region" description="Helical" evidence="1">
    <location>
        <begin position="177"/>
        <end position="195"/>
    </location>
</feature>
<name>A0A3R8J5N6_9LACO</name>
<feature type="transmembrane region" description="Helical" evidence="1">
    <location>
        <begin position="122"/>
        <end position="141"/>
    </location>
</feature>
<proteinExistence type="predicted"/>
<evidence type="ECO:0000256" key="1">
    <source>
        <dbReference type="SAM" id="Phobius"/>
    </source>
</evidence>
<dbReference type="NCBIfam" id="TIGR00254">
    <property type="entry name" value="GGDEF"/>
    <property type="match status" value="1"/>
</dbReference>
<dbReference type="InterPro" id="IPR000160">
    <property type="entry name" value="GGDEF_dom"/>
</dbReference>
<dbReference type="GO" id="GO:0043709">
    <property type="term" value="P:cell adhesion involved in single-species biofilm formation"/>
    <property type="evidence" value="ECO:0007669"/>
    <property type="project" value="TreeGrafter"/>
</dbReference>
<dbReference type="Pfam" id="PF00990">
    <property type="entry name" value="GGDEF"/>
    <property type="match status" value="1"/>
</dbReference>
<dbReference type="PANTHER" id="PTHR45138">
    <property type="entry name" value="REGULATORY COMPONENTS OF SENSORY TRANSDUCTION SYSTEM"/>
    <property type="match status" value="1"/>
</dbReference>
<keyword evidence="1" id="KW-0812">Transmembrane</keyword>
<feature type="transmembrane region" description="Helical" evidence="1">
    <location>
        <begin position="99"/>
        <end position="116"/>
    </location>
</feature>